<keyword evidence="6 7" id="KW-0472">Membrane</keyword>
<evidence type="ECO:0000256" key="1">
    <source>
        <dbReference type="ARBA" id="ARBA00004370"/>
    </source>
</evidence>
<evidence type="ECO:0000256" key="4">
    <source>
        <dbReference type="ARBA" id="ARBA00022801"/>
    </source>
</evidence>
<dbReference type="SUPFAM" id="SSF52096">
    <property type="entry name" value="ClpP/crotonase"/>
    <property type="match status" value="2"/>
</dbReference>
<dbReference type="InterPro" id="IPR002142">
    <property type="entry name" value="Peptidase_S49"/>
</dbReference>
<dbReference type="NCBIfam" id="TIGR00705">
    <property type="entry name" value="SppA_67K"/>
    <property type="match status" value="1"/>
</dbReference>
<comment type="subcellular location">
    <subcellularLocation>
        <location evidence="1">Membrane</location>
    </subcellularLocation>
</comment>
<keyword evidence="3" id="KW-0645">Protease</keyword>
<dbReference type="EMBL" id="PJAI02000002">
    <property type="protein sequence ID" value="TYK66894.1"/>
    <property type="molecule type" value="Genomic_DNA"/>
</dbReference>
<comment type="similarity">
    <text evidence="2">Belongs to the peptidase S49 family.</text>
</comment>
<reference evidence="9 10" key="1">
    <citation type="submission" date="2019-08" db="EMBL/GenBank/DDBJ databases">
        <title>Microbe sample from Colwellia echini.</title>
        <authorList>
            <person name="Christiansen L."/>
            <person name="Pathiraja D."/>
            <person name="Schultz-Johansen M."/>
            <person name="Choi I.-G."/>
            <person name="Stougaard P."/>
        </authorList>
    </citation>
    <scope>NUCLEOTIDE SEQUENCE [LARGE SCALE GENOMIC DNA]</scope>
    <source>
        <strain evidence="9 10">A3</strain>
    </source>
</reference>
<dbReference type="RefSeq" id="WP_101344447.1">
    <property type="nucleotide sequence ID" value="NZ_PJAI02000002.1"/>
</dbReference>
<evidence type="ECO:0000256" key="3">
    <source>
        <dbReference type="ARBA" id="ARBA00022670"/>
    </source>
</evidence>
<protein>
    <submittedName>
        <fullName evidence="9">Signal peptide peptidase SppA</fullName>
    </submittedName>
</protein>
<evidence type="ECO:0000256" key="5">
    <source>
        <dbReference type="ARBA" id="ARBA00022825"/>
    </source>
</evidence>
<accession>A0ABY3N0P6</accession>
<dbReference type="PANTHER" id="PTHR33209">
    <property type="entry name" value="PROTEASE 4"/>
    <property type="match status" value="1"/>
</dbReference>
<sequence>MNNKPGIIKRIFSSLWAVISFSRSVVVNLVFFILLFGFIAIISDGEEPILVPDQTALVLNLTGDIVEQKREIDPMEAFLSEAMEQQEDNPEVLLTDIIDVLATAREDERIQVLVLQLHGLNSTGLNILQDIATALEDFKTSGKKIIALGDQFSQDQYYLASTANDIWLNPQGYLLLDGYGRYQTYFKSALEKLSINQHIFRVGTFKSAVEPFIRDDMSSAAKEANELWLDDLWLQYKTAVAKRRKFSIDNFDDDINTLVEKFTAAEGSFAQYALNNHWVDQLLSRQQMRDELISLVGKNKKGDSYSKISYKHYIAATSSPLEDSLEQSNELTPLSKDKIAIIVAKGTILDGEQKPGTIGGDSTAQLLRKARNNDDVKAVVLRVDSPGGSAFASEIISQEVELLKAAGKPVVASMGNYAASGGYWISAPADLIYASPATITGSIGIFGMMMTFEDSLSKLGIYTDGVGTTDIAGFGPTQSLSPGMATLFQLSVNKGYQEFIQLVATNRSMTLEQVDAVAQGRVWSGRKAKELGLVDELGNLDDAIFAAAKLAKLEQYDTLLIKKEQSSRSKILQQLMGKSSLLSSFMFSQLDNIDSDIGLDSNVVNATAKQPLNQLMIKMKNELKQLNQFNDPQGRYTLCLACGVN</sequence>
<dbReference type="PANTHER" id="PTHR33209:SF1">
    <property type="entry name" value="PEPTIDASE S49 DOMAIN-CONTAINING PROTEIN"/>
    <property type="match status" value="1"/>
</dbReference>
<keyword evidence="10" id="KW-1185">Reference proteome</keyword>
<keyword evidence="7" id="KW-0812">Transmembrane</keyword>
<feature type="transmembrane region" description="Helical" evidence="7">
    <location>
        <begin position="21"/>
        <end position="42"/>
    </location>
</feature>
<dbReference type="Pfam" id="PF01343">
    <property type="entry name" value="Peptidase_S49"/>
    <property type="match status" value="2"/>
</dbReference>
<keyword evidence="7" id="KW-1133">Transmembrane helix</keyword>
<dbReference type="CDD" id="cd07018">
    <property type="entry name" value="S49_SppA_67K_type"/>
    <property type="match status" value="1"/>
</dbReference>
<evidence type="ECO:0000313" key="10">
    <source>
        <dbReference type="Proteomes" id="UP000815846"/>
    </source>
</evidence>
<dbReference type="InterPro" id="IPR047272">
    <property type="entry name" value="S49_SppA_C"/>
</dbReference>
<dbReference type="InterPro" id="IPR004635">
    <property type="entry name" value="Pept_S49_SppA"/>
</dbReference>
<evidence type="ECO:0000259" key="8">
    <source>
        <dbReference type="Pfam" id="PF01343"/>
    </source>
</evidence>
<organism evidence="9 10">
    <name type="scientific">Colwellia echini</name>
    <dbReference type="NCBI Taxonomy" id="1982103"/>
    <lineage>
        <taxon>Bacteria</taxon>
        <taxon>Pseudomonadati</taxon>
        <taxon>Pseudomonadota</taxon>
        <taxon>Gammaproteobacteria</taxon>
        <taxon>Alteromonadales</taxon>
        <taxon>Colwelliaceae</taxon>
        <taxon>Colwellia</taxon>
    </lineage>
</organism>
<evidence type="ECO:0000256" key="2">
    <source>
        <dbReference type="ARBA" id="ARBA00008683"/>
    </source>
</evidence>
<feature type="domain" description="Peptidase S49" evidence="8">
    <location>
        <begin position="404"/>
        <end position="553"/>
    </location>
</feature>
<dbReference type="CDD" id="cd07023">
    <property type="entry name" value="S49_Sppa_N_C"/>
    <property type="match status" value="1"/>
</dbReference>
<name>A0ABY3N0P6_9GAMM</name>
<keyword evidence="4" id="KW-0378">Hydrolase</keyword>
<dbReference type="PIRSF" id="PIRSF001217">
    <property type="entry name" value="Protease_4_SppA"/>
    <property type="match status" value="1"/>
</dbReference>
<dbReference type="InterPro" id="IPR004634">
    <property type="entry name" value="Pept_S49_pIV"/>
</dbReference>
<dbReference type="InterPro" id="IPR029045">
    <property type="entry name" value="ClpP/crotonase-like_dom_sf"/>
</dbReference>
<keyword evidence="5" id="KW-0720">Serine protease</keyword>
<dbReference type="Gene3D" id="3.90.226.10">
    <property type="entry name" value="2-enoyl-CoA Hydratase, Chain A, domain 1"/>
    <property type="match status" value="4"/>
</dbReference>
<proteinExistence type="inferred from homology"/>
<evidence type="ECO:0000256" key="7">
    <source>
        <dbReference type="SAM" id="Phobius"/>
    </source>
</evidence>
<dbReference type="InterPro" id="IPR047217">
    <property type="entry name" value="S49_SppA_67K_type_N"/>
</dbReference>
<evidence type="ECO:0000256" key="6">
    <source>
        <dbReference type="ARBA" id="ARBA00023136"/>
    </source>
</evidence>
<dbReference type="Proteomes" id="UP000815846">
    <property type="component" value="Unassembled WGS sequence"/>
</dbReference>
<evidence type="ECO:0000313" key="9">
    <source>
        <dbReference type="EMBL" id="TYK66894.1"/>
    </source>
</evidence>
<comment type="caution">
    <text evidence="9">The sequence shown here is derived from an EMBL/GenBank/DDBJ whole genome shotgun (WGS) entry which is preliminary data.</text>
</comment>
<dbReference type="NCBIfam" id="TIGR00706">
    <property type="entry name" value="SppA_dom"/>
    <property type="match status" value="1"/>
</dbReference>
<feature type="domain" description="Peptidase S49" evidence="8">
    <location>
        <begin position="138"/>
        <end position="286"/>
    </location>
</feature>
<gene>
    <name evidence="9" type="primary">sppA</name>
    <name evidence="9" type="ORF">CWS31_003685</name>
</gene>